<dbReference type="SUPFAM" id="SSF49464">
    <property type="entry name" value="Carboxypeptidase regulatory domain-like"/>
    <property type="match status" value="1"/>
</dbReference>
<dbReference type="Gene3D" id="2.60.40.1120">
    <property type="entry name" value="Carboxypeptidase-like, regulatory domain"/>
    <property type="match status" value="1"/>
</dbReference>
<keyword evidence="6" id="KW-0998">Cell outer membrane</keyword>
<comment type="caution">
    <text evidence="8">The sequence shown here is derived from an EMBL/GenBank/DDBJ whole genome shotgun (WGS) entry which is preliminary data.</text>
</comment>
<evidence type="ECO:0000256" key="4">
    <source>
        <dbReference type="ARBA" id="ARBA00022692"/>
    </source>
</evidence>
<dbReference type="InterPro" id="IPR008969">
    <property type="entry name" value="CarboxyPept-like_regulatory"/>
</dbReference>
<evidence type="ECO:0000256" key="1">
    <source>
        <dbReference type="ARBA" id="ARBA00004571"/>
    </source>
</evidence>
<dbReference type="Gene3D" id="2.40.170.20">
    <property type="entry name" value="TonB-dependent receptor, beta-barrel domain"/>
    <property type="match status" value="1"/>
</dbReference>
<dbReference type="Pfam" id="PF13620">
    <property type="entry name" value="CarboxypepD_reg"/>
    <property type="match status" value="1"/>
</dbReference>
<dbReference type="InterPro" id="IPR036942">
    <property type="entry name" value="Beta-barrel_TonB_sf"/>
</dbReference>
<dbReference type="Pfam" id="PF25183">
    <property type="entry name" value="OMP_b-brl_4"/>
    <property type="match status" value="2"/>
</dbReference>
<evidence type="ECO:0000256" key="3">
    <source>
        <dbReference type="ARBA" id="ARBA00022452"/>
    </source>
</evidence>
<dbReference type="EMBL" id="JAKZGO010000001">
    <property type="protein sequence ID" value="MCH7412089.1"/>
    <property type="molecule type" value="Genomic_DNA"/>
</dbReference>
<keyword evidence="3" id="KW-1134">Transmembrane beta strand</keyword>
<dbReference type="SUPFAM" id="SSF56935">
    <property type="entry name" value="Porins"/>
    <property type="match status" value="1"/>
</dbReference>
<evidence type="ECO:0000256" key="2">
    <source>
        <dbReference type="ARBA" id="ARBA00022448"/>
    </source>
</evidence>
<keyword evidence="2" id="KW-0813">Transport</keyword>
<name>A0ABS9V795_9BACT</name>
<comment type="subcellular location">
    <subcellularLocation>
        <location evidence="1">Cell outer membrane</location>
        <topology evidence="1">Multi-pass membrane protein</topology>
    </subcellularLocation>
</comment>
<protein>
    <submittedName>
        <fullName evidence="8">TonB-dependent receptor</fullName>
    </submittedName>
</protein>
<sequence>MKKSLKIIFLLIAYFSVIMFQSKLHAQETTGRLQGFIKDKEGIILEGAQVLLIDTSNGKKHQAISRKDGFYSFLQLPPASQYEIQVSYLGFKIFTEKPISISLGSTTLLSIELEEDDTGLEEVLVYTNRGDIFENPKKGNETSITSQTLSNIPTLNRSIQDATRLMPESNLNSFGGANYRFNNLSIDGLATNDVFGFQEPSSGAAGSSASGTPGGLAGTQPIGFGAIEELSVKIAPFDVTYGNFSGASINVVTKSGSNQIQGNLYGFGRNQWLLGNYAGGEKQQKDKFYDGQIGFSLGGPILKNKIFYFLNIEHAYNRQPLLNTPGTENSNFPRALLEQISDTLMVRYGYDPGKVQDVFIEKASTKYFLRFDFNLSEKHQLTIRNNTVKGFSDNLEWSQNFFNYSNQGFRHNTFVNSTQAELRSNLSPNISNKLTMGHTIVRDQRTFDGDVFPHLEITYNTANTIFAGTYREAAIYGLNVNTSQLTDNLSIYKGKNIFTIGGSAEVSEIQYNFLTAYNGRWQYPSVESFFLDRPSRVRGVFNTQNNDFEYNRYTPSAEYAIWLLGFYAQDEFRVNEKLNLQAGVRVDMQIHPGEFPLSEALKNNSEFSGFENSINTKPQINPRVSFDYRIGENTLLRGGSGFFTSRIPFLWYAYVYYNSGTVYNNIDVRPSEPLAIERDLSQLSTLQPGLTEINLIDNNFSLPRDWKSNIALDFRLPGNFELNLEATYAKVLTGLMFQSINRMDSLGNFSGADNRSYYLATGQSIKINENFTNVFLLTNTNEGYRYNLTAGINKKMDNYQGYIGYSYGVSKDIHSTVRSSHAANFEWNQALNSNNPALAFSNFDLRHKVITTHFINRQISKSQQISLGLIYNGRAGSPYSFVYEGDVSRDGSAKNDLIFIPQNRSDIKLTDIRGSNNEILINQETQWQQLNDYIESNPYLRKNRGQYAQRNAARTPWNHQIDVRASSKNIFFNNKSQLEVTLDIFNFGNLISRDWGKQHFVPNVQNSGFGLIDFVRIEENQPVFQFKNPQGTPWLIDPINSRWQMQLGLNYSF</sequence>
<dbReference type="InterPro" id="IPR039426">
    <property type="entry name" value="TonB-dep_rcpt-like"/>
</dbReference>
<gene>
    <name evidence="8" type="ORF">MM213_01230</name>
</gene>
<evidence type="ECO:0000313" key="8">
    <source>
        <dbReference type="EMBL" id="MCH7412089.1"/>
    </source>
</evidence>
<evidence type="ECO:0000256" key="6">
    <source>
        <dbReference type="ARBA" id="ARBA00023237"/>
    </source>
</evidence>
<evidence type="ECO:0000256" key="5">
    <source>
        <dbReference type="ARBA" id="ARBA00023136"/>
    </source>
</evidence>
<dbReference type="RefSeq" id="WP_241409479.1">
    <property type="nucleotide sequence ID" value="NZ_JAKZGO010000001.1"/>
</dbReference>
<evidence type="ECO:0000259" key="7">
    <source>
        <dbReference type="Pfam" id="PF25183"/>
    </source>
</evidence>
<dbReference type="PANTHER" id="PTHR30069:SF46">
    <property type="entry name" value="OAR PROTEIN"/>
    <property type="match status" value="1"/>
</dbReference>
<organism evidence="8 9">
    <name type="scientific">Belliella alkalica</name>
    <dbReference type="NCBI Taxonomy" id="1730871"/>
    <lineage>
        <taxon>Bacteria</taxon>
        <taxon>Pseudomonadati</taxon>
        <taxon>Bacteroidota</taxon>
        <taxon>Cytophagia</taxon>
        <taxon>Cytophagales</taxon>
        <taxon>Cyclobacteriaceae</taxon>
        <taxon>Belliella</taxon>
    </lineage>
</organism>
<keyword evidence="5" id="KW-0472">Membrane</keyword>
<accession>A0ABS9V795</accession>
<proteinExistence type="predicted"/>
<keyword evidence="8" id="KW-0675">Receptor</keyword>
<reference evidence="8" key="1">
    <citation type="submission" date="2022-03" db="EMBL/GenBank/DDBJ databases">
        <title>De novo assembled genomes of Belliella spp. (Cyclobacteriaceae) strains.</title>
        <authorList>
            <person name="Szabo A."/>
            <person name="Korponai K."/>
            <person name="Felfoldi T."/>
        </authorList>
    </citation>
    <scope>NUCLEOTIDE SEQUENCE</scope>
    <source>
        <strain evidence="8">DSM 111903</strain>
    </source>
</reference>
<dbReference type="PANTHER" id="PTHR30069">
    <property type="entry name" value="TONB-DEPENDENT OUTER MEMBRANE RECEPTOR"/>
    <property type="match status" value="1"/>
</dbReference>
<feature type="domain" description="TonB-dependent transporter Oar-like beta-barrel" evidence="7">
    <location>
        <begin position="252"/>
        <end position="321"/>
    </location>
</feature>
<keyword evidence="4" id="KW-0812">Transmembrane</keyword>
<dbReference type="Proteomes" id="UP001165430">
    <property type="component" value="Unassembled WGS sequence"/>
</dbReference>
<dbReference type="InterPro" id="IPR057601">
    <property type="entry name" value="Oar-like_b-barrel"/>
</dbReference>
<keyword evidence="9" id="KW-1185">Reference proteome</keyword>
<evidence type="ECO:0000313" key="9">
    <source>
        <dbReference type="Proteomes" id="UP001165430"/>
    </source>
</evidence>
<feature type="domain" description="TonB-dependent transporter Oar-like beta-barrel" evidence="7">
    <location>
        <begin position="363"/>
        <end position="991"/>
    </location>
</feature>